<sequence length="431" mass="49298">LDHPTTREIPELSYLFRFSYPLLLQGCTTELKKLLNSADDNTIIQSQYYFIFVINIPWFVGRQMLQKLLSSNYSFDHDTNSDITLVRVPASSAGFPKGLNGLSVGNATLQVIFIICIYLCYLFLAVIVNKGNENSAVVLDSKNNKEKQGALFPHPNLQVSSNKSVQFRIPIEDVQEISPVLTSQTQRVSSLFNLFNLQKLDQDFEFDDDNNDDNDDESDESFVVEETENEEEDDDEEEQSYSKQTENLFSNALTGKKGLSHNRLIKLSALLFFFFFCPQDKEQIKKQTTAINSKNAQMNFFEDAEDVSATQTNEYSNPNTSNDNNSDSDNDNNTNKNKKNKKAKKKETKQQQNLDYKNPKTKNNNTKNRDNDENDLTIKKDSYLQNNGEHSTPRGGRGDIAKLVRCFVVIIVVVLIFFLLNLRYLWVLGRN</sequence>
<feature type="transmembrane region" description="Helical" evidence="2">
    <location>
        <begin position="403"/>
        <end position="426"/>
    </location>
</feature>
<evidence type="ECO:0000313" key="4">
    <source>
        <dbReference type="Proteomes" id="UP000023152"/>
    </source>
</evidence>
<comment type="caution">
    <text evidence="3">The sequence shown here is derived from an EMBL/GenBank/DDBJ whole genome shotgun (WGS) entry which is preliminary data.</text>
</comment>
<feature type="compositionally biased region" description="Basic and acidic residues" evidence="1">
    <location>
        <begin position="367"/>
        <end position="382"/>
    </location>
</feature>
<feature type="region of interest" description="Disordered" evidence="1">
    <location>
        <begin position="312"/>
        <end position="397"/>
    </location>
</feature>
<reference evidence="3 4" key="1">
    <citation type="journal article" date="2013" name="Curr. Biol.">
        <title>The Genome of the Foraminiferan Reticulomyxa filosa.</title>
        <authorList>
            <person name="Glockner G."/>
            <person name="Hulsmann N."/>
            <person name="Schleicher M."/>
            <person name="Noegel A.A."/>
            <person name="Eichinger L."/>
            <person name="Gallinger C."/>
            <person name="Pawlowski J."/>
            <person name="Sierra R."/>
            <person name="Euteneuer U."/>
            <person name="Pillet L."/>
            <person name="Moustafa A."/>
            <person name="Platzer M."/>
            <person name="Groth M."/>
            <person name="Szafranski K."/>
            <person name="Schliwa M."/>
        </authorList>
    </citation>
    <scope>NUCLEOTIDE SEQUENCE [LARGE SCALE GENOMIC DNA]</scope>
</reference>
<feature type="transmembrane region" description="Helical" evidence="2">
    <location>
        <begin position="48"/>
        <end position="65"/>
    </location>
</feature>
<organism evidence="3 4">
    <name type="scientific">Reticulomyxa filosa</name>
    <dbReference type="NCBI Taxonomy" id="46433"/>
    <lineage>
        <taxon>Eukaryota</taxon>
        <taxon>Sar</taxon>
        <taxon>Rhizaria</taxon>
        <taxon>Retaria</taxon>
        <taxon>Foraminifera</taxon>
        <taxon>Monothalamids</taxon>
        <taxon>Reticulomyxidae</taxon>
        <taxon>Reticulomyxa</taxon>
    </lineage>
</organism>
<feature type="compositionally biased region" description="Acidic residues" evidence="1">
    <location>
        <begin position="206"/>
        <end position="239"/>
    </location>
</feature>
<keyword evidence="2" id="KW-0472">Membrane</keyword>
<proteinExistence type="predicted"/>
<keyword evidence="2" id="KW-0812">Transmembrane</keyword>
<dbReference type="Proteomes" id="UP000023152">
    <property type="component" value="Unassembled WGS sequence"/>
</dbReference>
<accession>X6P3Z9</accession>
<feature type="non-terminal residue" evidence="3">
    <location>
        <position position="1"/>
    </location>
</feature>
<feature type="compositionally biased region" description="Low complexity" evidence="1">
    <location>
        <begin position="350"/>
        <end position="366"/>
    </location>
</feature>
<feature type="transmembrane region" description="Helical" evidence="2">
    <location>
        <begin position="107"/>
        <end position="128"/>
    </location>
</feature>
<name>X6P3Z9_RETFI</name>
<dbReference type="EMBL" id="ASPP01003839">
    <property type="protein sequence ID" value="ETO32906.1"/>
    <property type="molecule type" value="Genomic_DNA"/>
</dbReference>
<feature type="compositionally biased region" description="Low complexity" evidence="1">
    <location>
        <begin position="316"/>
        <end position="335"/>
    </location>
</feature>
<dbReference type="AlphaFoldDB" id="X6P3Z9"/>
<gene>
    <name evidence="3" type="ORF">RFI_04210</name>
</gene>
<evidence type="ECO:0000313" key="3">
    <source>
        <dbReference type="EMBL" id="ETO32906.1"/>
    </source>
</evidence>
<evidence type="ECO:0000256" key="1">
    <source>
        <dbReference type="SAM" id="MobiDB-lite"/>
    </source>
</evidence>
<evidence type="ECO:0000256" key="2">
    <source>
        <dbReference type="SAM" id="Phobius"/>
    </source>
</evidence>
<protein>
    <submittedName>
        <fullName evidence="3">CCCH-type zinc finger-containing protein</fullName>
    </submittedName>
</protein>
<keyword evidence="4" id="KW-1185">Reference proteome</keyword>
<feature type="compositionally biased region" description="Basic residues" evidence="1">
    <location>
        <begin position="336"/>
        <end position="347"/>
    </location>
</feature>
<keyword evidence="2" id="KW-1133">Transmembrane helix</keyword>
<feature type="region of interest" description="Disordered" evidence="1">
    <location>
        <begin position="206"/>
        <end position="243"/>
    </location>
</feature>